<evidence type="ECO:0000313" key="1">
    <source>
        <dbReference type="EMBL" id="KKL11284.1"/>
    </source>
</evidence>
<accession>A0A0F9ANX6</accession>
<feature type="non-terminal residue" evidence="1">
    <location>
        <position position="40"/>
    </location>
</feature>
<sequence length="40" mass="4682">MSKHSATIGWRLYHSAVDELVFEITDGTNTHTWTYQTDLR</sequence>
<dbReference type="AlphaFoldDB" id="A0A0F9ANX6"/>
<proteinExistence type="predicted"/>
<comment type="caution">
    <text evidence="1">The sequence shown here is derived from an EMBL/GenBank/DDBJ whole genome shotgun (WGS) entry which is preliminary data.</text>
</comment>
<reference evidence="1" key="1">
    <citation type="journal article" date="2015" name="Nature">
        <title>Complex archaea that bridge the gap between prokaryotes and eukaryotes.</title>
        <authorList>
            <person name="Spang A."/>
            <person name="Saw J.H."/>
            <person name="Jorgensen S.L."/>
            <person name="Zaremba-Niedzwiedzka K."/>
            <person name="Martijn J."/>
            <person name="Lind A.E."/>
            <person name="van Eijk R."/>
            <person name="Schleper C."/>
            <person name="Guy L."/>
            <person name="Ettema T.J."/>
        </authorList>
    </citation>
    <scope>NUCLEOTIDE SEQUENCE</scope>
</reference>
<organism evidence="1">
    <name type="scientific">marine sediment metagenome</name>
    <dbReference type="NCBI Taxonomy" id="412755"/>
    <lineage>
        <taxon>unclassified sequences</taxon>
        <taxon>metagenomes</taxon>
        <taxon>ecological metagenomes</taxon>
    </lineage>
</organism>
<gene>
    <name evidence="1" type="ORF">LCGC14_2547370</name>
</gene>
<dbReference type="EMBL" id="LAZR01041719">
    <property type="protein sequence ID" value="KKL11284.1"/>
    <property type="molecule type" value="Genomic_DNA"/>
</dbReference>
<name>A0A0F9ANX6_9ZZZZ</name>
<protein>
    <submittedName>
        <fullName evidence="1">Uncharacterized protein</fullName>
    </submittedName>
</protein>